<organism evidence="2 3">
    <name type="scientific">Pedobacter segetis</name>
    <dbReference type="NCBI Taxonomy" id="2793069"/>
    <lineage>
        <taxon>Bacteria</taxon>
        <taxon>Pseudomonadati</taxon>
        <taxon>Bacteroidota</taxon>
        <taxon>Sphingobacteriia</taxon>
        <taxon>Sphingobacteriales</taxon>
        <taxon>Sphingobacteriaceae</taxon>
        <taxon>Pedobacter</taxon>
    </lineage>
</organism>
<keyword evidence="3" id="KW-1185">Reference proteome</keyword>
<sequence>MKKNLFKIVLVTFVLLINNKSNAQTVLNADNIPNNTYELINGVFVKPGSSSTAVEAPDQIGVSANSSNGSHQSFGRHIVEVYDADLNKNVFAFYSHVNEDNDVSTDKTDRQRVEIKTFGSSPDALKGTNGEIVQYKWRFKIPTGWQPSSSFTHIHQVKAVDGDDSDPIFTLTLRKGTPNKLELIYVKDQDASSDKKQVVNLSGFENTWVQATETITIGVHGTYSINIKRVSDDVNVLSYNNSDIQTIRPGDGTMANPANSFIRPKWGIYRSIATPADLRDEVLYVSDISIEELTVLPINLTFLKAEKLNNGIQLKWQTSSEQNSAYFDIERSEDGKNFVNIGSKNGVGNSNTLTDYFFKDSNPIIGTNYYRLKQVDKDGKEKFSPTTSINMLGSTLALKLNLLNQSSDLKLNINTNKAVLGEFSIFDTSGKRVYRQKINITKGDNEFHIPFSEYDNGTYIAFYQCDNYQANKKFIK</sequence>
<comment type="caution">
    <text evidence="2">The sequence shown here is derived from an EMBL/GenBank/DDBJ whole genome shotgun (WGS) entry which is preliminary data.</text>
</comment>
<dbReference type="Proteomes" id="UP000660024">
    <property type="component" value="Unassembled WGS sequence"/>
</dbReference>
<gene>
    <name evidence="2" type="ORF">I5M32_05240</name>
</gene>
<dbReference type="NCBIfam" id="TIGR04183">
    <property type="entry name" value="Por_Secre_tail"/>
    <property type="match status" value="1"/>
</dbReference>
<dbReference type="InterPro" id="IPR013783">
    <property type="entry name" value="Ig-like_fold"/>
</dbReference>
<protein>
    <submittedName>
        <fullName evidence="2">T9SS type A sorting domain-containing protein</fullName>
    </submittedName>
</protein>
<reference evidence="2 3" key="1">
    <citation type="submission" date="2020-12" db="EMBL/GenBank/DDBJ databases">
        <title>Bacterial novel species Pedobacter sp. SD-b isolated from soil.</title>
        <authorList>
            <person name="Jung H.-Y."/>
        </authorList>
    </citation>
    <scope>NUCLEOTIDE SEQUENCE [LARGE SCALE GENOMIC DNA]</scope>
    <source>
        <strain evidence="2 3">SD-b</strain>
    </source>
</reference>
<evidence type="ECO:0000313" key="3">
    <source>
        <dbReference type="Proteomes" id="UP000660024"/>
    </source>
</evidence>
<accession>A0ABS1BHL9</accession>
<keyword evidence="1" id="KW-0732">Signal</keyword>
<dbReference type="Gene3D" id="2.60.40.10">
    <property type="entry name" value="Immunoglobulins"/>
    <property type="match status" value="1"/>
</dbReference>
<dbReference type="RefSeq" id="WP_200585140.1">
    <property type="nucleotide sequence ID" value="NZ_JAEHFY010000006.1"/>
</dbReference>
<evidence type="ECO:0000256" key="1">
    <source>
        <dbReference type="SAM" id="SignalP"/>
    </source>
</evidence>
<dbReference type="InterPro" id="IPR026444">
    <property type="entry name" value="Secre_tail"/>
</dbReference>
<name>A0ABS1BHL9_9SPHI</name>
<evidence type="ECO:0000313" key="2">
    <source>
        <dbReference type="EMBL" id="MBK0382360.1"/>
    </source>
</evidence>
<feature type="signal peptide" evidence="1">
    <location>
        <begin position="1"/>
        <end position="23"/>
    </location>
</feature>
<dbReference type="EMBL" id="JAEHFY010000006">
    <property type="protein sequence ID" value="MBK0382360.1"/>
    <property type="molecule type" value="Genomic_DNA"/>
</dbReference>
<proteinExistence type="predicted"/>
<feature type="chain" id="PRO_5046030565" evidence="1">
    <location>
        <begin position="24"/>
        <end position="476"/>
    </location>
</feature>
<dbReference type="Gene3D" id="2.60.120.200">
    <property type="match status" value="1"/>
</dbReference>